<evidence type="ECO:0000313" key="2">
    <source>
        <dbReference type="Proteomes" id="UP000297814"/>
    </source>
</evidence>
<sequence length="164" mass="18575">MLELLFYKHLVDADLTPDFSARFGAEIKKFTFDRLFSKNIMSQILDPLIPTRTTNNMMQIMHDKPAFQLRERRSQRDSLLTIPSSHIHPQSRDRTIALSQKPTHGEEILHQRGSLRPVCTAVFCGSVGFLYFVSARNPGKAKYAGPRKSALRNLELAFASSRGG</sequence>
<name>A0A4Z1GBU3_9HELO</name>
<protein>
    <submittedName>
        <fullName evidence="1">Uncharacterized protein</fullName>
    </submittedName>
</protein>
<evidence type="ECO:0000313" key="1">
    <source>
        <dbReference type="EMBL" id="TGO34265.1"/>
    </source>
</evidence>
<comment type="caution">
    <text evidence="1">The sequence shown here is derived from an EMBL/GenBank/DDBJ whole genome shotgun (WGS) entry which is preliminary data.</text>
</comment>
<accession>A0A4Z1GBU3</accession>
<organism evidence="1 2">
    <name type="scientific">Botrytis hyacinthi</name>
    <dbReference type="NCBI Taxonomy" id="278943"/>
    <lineage>
        <taxon>Eukaryota</taxon>
        <taxon>Fungi</taxon>
        <taxon>Dikarya</taxon>
        <taxon>Ascomycota</taxon>
        <taxon>Pezizomycotina</taxon>
        <taxon>Leotiomycetes</taxon>
        <taxon>Helotiales</taxon>
        <taxon>Sclerotiniaceae</taxon>
        <taxon>Botrytis</taxon>
    </lineage>
</organism>
<dbReference type="AlphaFoldDB" id="A0A4Z1GBU3"/>
<proteinExistence type="predicted"/>
<dbReference type="EMBL" id="PQXK01000205">
    <property type="protein sequence ID" value="TGO34265.1"/>
    <property type="molecule type" value="Genomic_DNA"/>
</dbReference>
<keyword evidence="2" id="KW-1185">Reference proteome</keyword>
<gene>
    <name evidence="1" type="ORF">BHYA_0205g00170</name>
</gene>
<dbReference type="Proteomes" id="UP000297814">
    <property type="component" value="Unassembled WGS sequence"/>
</dbReference>
<reference evidence="1 2" key="1">
    <citation type="submission" date="2017-12" db="EMBL/GenBank/DDBJ databases">
        <title>Comparative genomics of Botrytis spp.</title>
        <authorList>
            <person name="Valero-Jimenez C.A."/>
            <person name="Tapia P."/>
            <person name="Veloso J."/>
            <person name="Silva-Moreno E."/>
            <person name="Staats M."/>
            <person name="Valdes J.H."/>
            <person name="Van Kan J.A.L."/>
        </authorList>
    </citation>
    <scope>NUCLEOTIDE SEQUENCE [LARGE SCALE GENOMIC DNA]</scope>
    <source>
        <strain evidence="1 2">Bh0001</strain>
    </source>
</reference>